<proteinExistence type="predicted"/>
<reference evidence="2" key="1">
    <citation type="submission" date="2022-11" db="UniProtKB">
        <authorList>
            <consortium name="WormBaseParasite"/>
        </authorList>
    </citation>
    <scope>IDENTIFICATION</scope>
</reference>
<sequence>MMEVDEPNIEQNTVQQIVIRSYRDLLNPNFDKYILSTQHIPFFKKCFDQKVNVAEPSNAQWSRHILKLFNLVNSVVLDHYHSGSSISSFIFFNNARNVVRLCYNYDNLTFNECQSIALNPPLQHTEKRSENSLPITFLIGSEKVVFVSNGSGNLCLYKVNADGLAEEWTMITGFTLKEDSYELREGCDDIGVPFILSVYKQSEEHREGGSAFANAIYWVSFEIADTYKIVHSRCYHVIGNLEFVTFSSAGDEI</sequence>
<dbReference type="Proteomes" id="UP000887580">
    <property type="component" value="Unplaced"/>
</dbReference>
<organism evidence="1 2">
    <name type="scientific">Panagrolaimus sp. PS1159</name>
    <dbReference type="NCBI Taxonomy" id="55785"/>
    <lineage>
        <taxon>Eukaryota</taxon>
        <taxon>Metazoa</taxon>
        <taxon>Ecdysozoa</taxon>
        <taxon>Nematoda</taxon>
        <taxon>Chromadorea</taxon>
        <taxon>Rhabditida</taxon>
        <taxon>Tylenchina</taxon>
        <taxon>Panagrolaimomorpha</taxon>
        <taxon>Panagrolaimoidea</taxon>
        <taxon>Panagrolaimidae</taxon>
        <taxon>Panagrolaimus</taxon>
    </lineage>
</organism>
<evidence type="ECO:0000313" key="2">
    <source>
        <dbReference type="WBParaSite" id="PS1159_v2.g4011.t1"/>
    </source>
</evidence>
<name>A0AC35GCW7_9BILA</name>
<dbReference type="WBParaSite" id="PS1159_v2.g4011.t1">
    <property type="protein sequence ID" value="PS1159_v2.g4011.t1"/>
    <property type="gene ID" value="PS1159_v2.g4011"/>
</dbReference>
<accession>A0AC35GCW7</accession>
<protein>
    <submittedName>
        <fullName evidence="2">Uncharacterized protein</fullName>
    </submittedName>
</protein>
<evidence type="ECO:0000313" key="1">
    <source>
        <dbReference type="Proteomes" id="UP000887580"/>
    </source>
</evidence>